<feature type="domain" description="Helicase ATP-binding" evidence="13">
    <location>
        <begin position="54"/>
        <end position="228"/>
    </location>
</feature>
<dbReference type="GO" id="GO:0005829">
    <property type="term" value="C:cytosol"/>
    <property type="evidence" value="ECO:0007669"/>
    <property type="project" value="TreeGrafter"/>
</dbReference>
<evidence type="ECO:0000256" key="10">
    <source>
        <dbReference type="PROSITE-ProRule" id="PRU00552"/>
    </source>
</evidence>
<feature type="compositionally biased region" description="Low complexity" evidence="12">
    <location>
        <begin position="447"/>
        <end position="456"/>
    </location>
</feature>
<dbReference type="GO" id="GO:0016887">
    <property type="term" value="F:ATP hydrolysis activity"/>
    <property type="evidence" value="ECO:0007669"/>
    <property type="project" value="RHEA"/>
</dbReference>
<dbReference type="InterPro" id="IPR050079">
    <property type="entry name" value="DEAD_box_RNA_helicase"/>
</dbReference>
<feature type="domain" description="DEAD-box RNA helicase Q" evidence="15">
    <location>
        <begin position="23"/>
        <end position="51"/>
    </location>
</feature>
<dbReference type="GO" id="GO:0005524">
    <property type="term" value="F:ATP binding"/>
    <property type="evidence" value="ECO:0007669"/>
    <property type="project" value="UniProtKB-KW"/>
</dbReference>
<dbReference type="PROSITE" id="PS51192">
    <property type="entry name" value="HELICASE_ATP_BIND_1"/>
    <property type="match status" value="1"/>
</dbReference>
<evidence type="ECO:0000256" key="6">
    <source>
        <dbReference type="ARBA" id="ARBA00022840"/>
    </source>
</evidence>
<dbReference type="PATRIC" id="fig|762836.4.peg.5311"/>
<dbReference type="CDD" id="cd18787">
    <property type="entry name" value="SF2_C_DEAD"/>
    <property type="match status" value="1"/>
</dbReference>
<dbReference type="PROSITE" id="PS00039">
    <property type="entry name" value="DEAD_ATP_HELICASE"/>
    <property type="match status" value="1"/>
</dbReference>
<comment type="similarity">
    <text evidence="7 11">Belongs to the DEAD box helicase family.</text>
</comment>
<dbReference type="Pfam" id="PF00270">
    <property type="entry name" value="DEAD"/>
    <property type="match status" value="1"/>
</dbReference>
<evidence type="ECO:0000256" key="5">
    <source>
        <dbReference type="ARBA" id="ARBA00022806"/>
    </source>
</evidence>
<evidence type="ECO:0000259" key="14">
    <source>
        <dbReference type="PROSITE" id="PS51194"/>
    </source>
</evidence>
<keyword evidence="6 11" id="KW-0067">ATP-binding</keyword>
<dbReference type="Gene3D" id="3.40.50.300">
    <property type="entry name" value="P-loop containing nucleotide triphosphate hydrolases"/>
    <property type="match status" value="2"/>
</dbReference>
<dbReference type="PROSITE" id="PS51194">
    <property type="entry name" value="HELICASE_CTER"/>
    <property type="match status" value="1"/>
</dbReference>
<evidence type="ECO:0000256" key="12">
    <source>
        <dbReference type="SAM" id="MobiDB-lite"/>
    </source>
</evidence>
<keyword evidence="3 11" id="KW-0547">Nucleotide-binding</keyword>
<evidence type="ECO:0000256" key="4">
    <source>
        <dbReference type="ARBA" id="ARBA00022801"/>
    </source>
</evidence>
<evidence type="ECO:0000256" key="2">
    <source>
        <dbReference type="ARBA" id="ARBA00022490"/>
    </source>
</evidence>
<dbReference type="GO" id="GO:0042255">
    <property type="term" value="P:ribosome assembly"/>
    <property type="evidence" value="ECO:0007669"/>
    <property type="project" value="UniProtKB-ARBA"/>
</dbReference>
<name>A0A1E7W6H6_9BURK</name>
<keyword evidence="2" id="KW-0963">Cytoplasm</keyword>
<feature type="compositionally biased region" description="Low complexity" evidence="12">
    <location>
        <begin position="474"/>
        <end position="484"/>
    </location>
</feature>
<dbReference type="GO" id="GO:0003724">
    <property type="term" value="F:RNA helicase activity"/>
    <property type="evidence" value="ECO:0007669"/>
    <property type="project" value="UniProtKB-EC"/>
</dbReference>
<dbReference type="FunFam" id="3.40.50.300:FF:000108">
    <property type="entry name" value="ATP-dependent RNA helicase RhlE"/>
    <property type="match status" value="1"/>
</dbReference>
<dbReference type="InterPro" id="IPR001650">
    <property type="entry name" value="Helicase_C-like"/>
</dbReference>
<dbReference type="Pfam" id="PF00271">
    <property type="entry name" value="Helicase_C"/>
    <property type="match status" value="1"/>
</dbReference>
<dbReference type="InterPro" id="IPR044742">
    <property type="entry name" value="DEAD/DEAH_RhlB"/>
</dbReference>
<dbReference type="PANTHER" id="PTHR47959:SF13">
    <property type="entry name" value="ATP-DEPENDENT RNA HELICASE RHLE"/>
    <property type="match status" value="1"/>
</dbReference>
<evidence type="ECO:0000259" key="13">
    <source>
        <dbReference type="PROSITE" id="PS51192"/>
    </source>
</evidence>
<evidence type="ECO:0000256" key="11">
    <source>
        <dbReference type="RuleBase" id="RU000492"/>
    </source>
</evidence>
<feature type="region of interest" description="Disordered" evidence="12">
    <location>
        <begin position="420"/>
        <end position="539"/>
    </location>
</feature>
<dbReference type="GO" id="GO:0003676">
    <property type="term" value="F:nucleic acid binding"/>
    <property type="evidence" value="ECO:0007669"/>
    <property type="project" value="InterPro"/>
</dbReference>
<protein>
    <recommendedName>
        <fullName evidence="9">DEAD-box ATP-dependent RNA helicase RhpA</fullName>
        <ecNumber evidence="1">3.6.4.13</ecNumber>
    </recommendedName>
</protein>
<dbReference type="GO" id="GO:0009266">
    <property type="term" value="P:response to temperature stimulus"/>
    <property type="evidence" value="ECO:0007669"/>
    <property type="project" value="UniProtKB-ARBA"/>
</dbReference>
<sequence>MFRSKQPNRLHCALLNDITAHTMTFQALGLIAPLLQTLDTLGYKQPTPVQKQAIPAVLAGRDLMAAAQTGTGKTAGFALPILQRLTLEGENAPTAVRCLVLAPTRELAEQVFESFRSYGSNLPLRAAVAYGGVPIEPQIAKLRKGLDVLVATPGRLIDLLDQGAVSFKQLQTLVLDEADRMLDLGFERDLDILLAAIPKQRQTLLFSATFSDDIRKLTKGLLKAPVTVQIEASNSISKSVRQWLIPTDKRRKPELLLHLLNKFGWRQVLVFVKTRKGAELLVKTLHDHGITADTIHGDKTQPARLKALARFKKAEVQLLVATDVAARGLDIEALPQVVNFDLPSVAEDYIHRIGRTGRAGLEGEAISLVCADEADMLKAIETMTRQVIARFEEPGFEADHRVPETAPAAAAAAAAKKAAAAVPGKKKRPFTGPAGGKAGTRAPSTLATGSGKAAASAGGGRATTGGGKPVTGNGKPAPRSPSGPASGGGKPASRAPAKAAAPKGAIVVTGGRGAKSLARAAGKVTAQAGGRKPKSGPRS</sequence>
<feature type="domain" description="Helicase C-terminal" evidence="14">
    <location>
        <begin position="239"/>
        <end position="399"/>
    </location>
</feature>
<evidence type="ECO:0000256" key="7">
    <source>
        <dbReference type="ARBA" id="ARBA00038437"/>
    </source>
</evidence>
<feature type="compositionally biased region" description="Gly residues" evidence="12">
    <location>
        <begin position="457"/>
        <end position="469"/>
    </location>
</feature>
<accession>A0A1E7W6H6</accession>
<keyword evidence="17" id="KW-1185">Reference proteome</keyword>
<feature type="short sequence motif" description="Q motif" evidence="10">
    <location>
        <begin position="23"/>
        <end position="51"/>
    </location>
</feature>
<dbReference type="SUPFAM" id="SSF52540">
    <property type="entry name" value="P-loop containing nucleoside triphosphate hydrolases"/>
    <property type="match status" value="1"/>
</dbReference>
<dbReference type="InterPro" id="IPR011545">
    <property type="entry name" value="DEAD/DEAH_box_helicase_dom"/>
</dbReference>
<dbReference type="FunFam" id="3.40.50.300:FF:000468">
    <property type="entry name" value="ATP-dependent RNA helicase RhlE"/>
    <property type="match status" value="1"/>
</dbReference>
<dbReference type="InterPro" id="IPR014014">
    <property type="entry name" value="RNA_helicase_DEAD_Q_motif"/>
</dbReference>
<dbReference type="PANTHER" id="PTHR47959">
    <property type="entry name" value="ATP-DEPENDENT RNA HELICASE RHLE-RELATED"/>
    <property type="match status" value="1"/>
</dbReference>
<dbReference type="AlphaFoldDB" id="A0A1E7W6H6"/>
<keyword evidence="4 11" id="KW-0378">Hydrolase</keyword>
<gene>
    <name evidence="16" type="primary">rhlE_4</name>
    <name evidence="16" type="ORF">DUPY_51680</name>
</gene>
<dbReference type="CDD" id="cd00268">
    <property type="entry name" value="DEADc"/>
    <property type="match status" value="1"/>
</dbReference>
<dbReference type="InterPro" id="IPR000629">
    <property type="entry name" value="RNA-helicase_DEAD-box_CS"/>
</dbReference>
<dbReference type="EMBL" id="LROM01000152">
    <property type="protein sequence ID" value="OEZ91555.1"/>
    <property type="molecule type" value="Genomic_DNA"/>
</dbReference>
<dbReference type="Proteomes" id="UP000175989">
    <property type="component" value="Unassembled WGS sequence"/>
</dbReference>
<evidence type="ECO:0000256" key="8">
    <source>
        <dbReference type="ARBA" id="ARBA00047984"/>
    </source>
</evidence>
<evidence type="ECO:0000256" key="1">
    <source>
        <dbReference type="ARBA" id="ARBA00012552"/>
    </source>
</evidence>
<comment type="caution">
    <text evidence="16">The sequence shown here is derived from an EMBL/GenBank/DDBJ whole genome shotgun (WGS) entry which is preliminary data.</text>
</comment>
<keyword evidence="5 11" id="KW-0347">Helicase</keyword>
<dbReference type="EC" id="3.6.4.13" evidence="1"/>
<dbReference type="SMART" id="SM00487">
    <property type="entry name" value="DEXDc"/>
    <property type="match status" value="1"/>
</dbReference>
<evidence type="ECO:0000313" key="17">
    <source>
        <dbReference type="Proteomes" id="UP000175989"/>
    </source>
</evidence>
<organism evidence="16 17">
    <name type="scientific">Duganella phyllosphaerae</name>
    <dbReference type="NCBI Taxonomy" id="762836"/>
    <lineage>
        <taxon>Bacteria</taxon>
        <taxon>Pseudomonadati</taxon>
        <taxon>Pseudomonadota</taxon>
        <taxon>Betaproteobacteria</taxon>
        <taxon>Burkholderiales</taxon>
        <taxon>Oxalobacteraceae</taxon>
        <taxon>Telluria group</taxon>
        <taxon>Duganella</taxon>
    </lineage>
</organism>
<evidence type="ECO:0000256" key="9">
    <source>
        <dbReference type="ARBA" id="ARBA00074363"/>
    </source>
</evidence>
<evidence type="ECO:0000256" key="3">
    <source>
        <dbReference type="ARBA" id="ARBA00022741"/>
    </source>
</evidence>
<dbReference type="InterPro" id="IPR014001">
    <property type="entry name" value="Helicase_ATP-bd"/>
</dbReference>
<dbReference type="PROSITE" id="PS51195">
    <property type="entry name" value="Q_MOTIF"/>
    <property type="match status" value="1"/>
</dbReference>
<proteinExistence type="inferred from homology"/>
<comment type="catalytic activity">
    <reaction evidence="8">
        <text>ATP + H2O = ADP + phosphate + H(+)</text>
        <dbReference type="Rhea" id="RHEA:13065"/>
        <dbReference type="ChEBI" id="CHEBI:15377"/>
        <dbReference type="ChEBI" id="CHEBI:15378"/>
        <dbReference type="ChEBI" id="CHEBI:30616"/>
        <dbReference type="ChEBI" id="CHEBI:43474"/>
        <dbReference type="ChEBI" id="CHEBI:456216"/>
        <dbReference type="EC" id="3.6.4.13"/>
    </reaction>
</comment>
<dbReference type="SMART" id="SM00490">
    <property type="entry name" value="HELICc"/>
    <property type="match status" value="1"/>
</dbReference>
<evidence type="ECO:0000259" key="15">
    <source>
        <dbReference type="PROSITE" id="PS51195"/>
    </source>
</evidence>
<reference evidence="17" key="1">
    <citation type="journal article" date="2016" name="Front. Microbiol.">
        <title>Molecular Keys to the Janthinobacterium and Duganella spp. Interaction with the Plant Pathogen Fusarium graminearum.</title>
        <authorList>
            <person name="Haack F.S."/>
            <person name="Poehlein A."/>
            <person name="Kroger C."/>
            <person name="Voigt C.A."/>
            <person name="Piepenbring M."/>
            <person name="Bode H.B."/>
            <person name="Daniel R."/>
            <person name="Schafer W."/>
            <person name="Streit W.R."/>
        </authorList>
    </citation>
    <scope>NUCLEOTIDE SEQUENCE [LARGE SCALE GENOMIC DNA]</scope>
    <source>
        <strain evidence="17">T54</strain>
    </source>
</reference>
<dbReference type="InterPro" id="IPR027417">
    <property type="entry name" value="P-loop_NTPase"/>
</dbReference>
<feature type="compositionally biased region" description="Low complexity" evidence="12">
    <location>
        <begin position="491"/>
        <end position="505"/>
    </location>
</feature>
<evidence type="ECO:0000313" key="16">
    <source>
        <dbReference type="EMBL" id="OEZ91555.1"/>
    </source>
</evidence>